<dbReference type="STRING" id="324925.Ppha_1709"/>
<reference evidence="2 3" key="1">
    <citation type="submission" date="2008-06" db="EMBL/GenBank/DDBJ databases">
        <title>Complete sequence of Pelodictyon phaeoclathratiforme BU-1.</title>
        <authorList>
            <consortium name="US DOE Joint Genome Institute"/>
            <person name="Lucas S."/>
            <person name="Copeland A."/>
            <person name="Lapidus A."/>
            <person name="Glavina del Rio T."/>
            <person name="Dalin E."/>
            <person name="Tice H."/>
            <person name="Bruce D."/>
            <person name="Goodwin L."/>
            <person name="Pitluck S."/>
            <person name="Schmutz J."/>
            <person name="Larimer F."/>
            <person name="Land M."/>
            <person name="Hauser L."/>
            <person name="Kyrpides N."/>
            <person name="Mikhailova N."/>
            <person name="Liu Z."/>
            <person name="Li T."/>
            <person name="Zhao F."/>
            <person name="Overmann J."/>
            <person name="Bryant D.A."/>
            <person name="Richardson P."/>
        </authorList>
    </citation>
    <scope>NUCLEOTIDE SEQUENCE [LARGE SCALE GENOMIC DNA]</scope>
    <source>
        <strain evidence="3">DSM 5477 / BU-1</strain>
    </source>
</reference>
<dbReference type="Pfam" id="PF18480">
    <property type="entry name" value="DUF5615"/>
    <property type="match status" value="1"/>
</dbReference>
<dbReference type="KEGG" id="pph:Ppha_1709"/>
<dbReference type="InterPro" id="IPR041049">
    <property type="entry name" value="DUF5615"/>
</dbReference>
<proteinExistence type="predicted"/>
<name>B4SAZ9_PELPB</name>
<dbReference type="Proteomes" id="UP000002724">
    <property type="component" value="Chromosome"/>
</dbReference>
<keyword evidence="3" id="KW-1185">Reference proteome</keyword>
<dbReference type="AlphaFoldDB" id="B4SAZ9"/>
<feature type="domain" description="DUF5615" evidence="1">
    <location>
        <begin position="1"/>
        <end position="104"/>
    </location>
</feature>
<sequence length="114" mass="12722">MIIWIDAQLSPSIAAWINRSYPNIQAQSLRSLDLQRADDLAIFDAAKHTEAVIKSKDSDFLKLVDQFGTPPQIIWITCGNTSNNRMRAVLEKSLEKAVELIRSGEPIVEIGDKA</sequence>
<protein>
    <recommendedName>
        <fullName evidence="1">DUF5615 domain-containing protein</fullName>
    </recommendedName>
</protein>
<organism evidence="2 3">
    <name type="scientific">Pelodictyon phaeoclathratiforme (strain DSM 5477 / BU-1)</name>
    <dbReference type="NCBI Taxonomy" id="324925"/>
    <lineage>
        <taxon>Bacteria</taxon>
        <taxon>Pseudomonadati</taxon>
        <taxon>Chlorobiota</taxon>
        <taxon>Chlorobiia</taxon>
        <taxon>Chlorobiales</taxon>
        <taxon>Chlorobiaceae</taxon>
        <taxon>Chlorobium/Pelodictyon group</taxon>
        <taxon>Pelodictyon</taxon>
    </lineage>
</organism>
<evidence type="ECO:0000259" key="1">
    <source>
        <dbReference type="Pfam" id="PF18480"/>
    </source>
</evidence>
<gene>
    <name evidence="2" type="ordered locus">Ppha_1709</name>
</gene>
<dbReference type="EMBL" id="CP001110">
    <property type="protein sequence ID" value="ACF43945.1"/>
    <property type="molecule type" value="Genomic_DNA"/>
</dbReference>
<dbReference type="OrthoDB" id="27473at2"/>
<accession>B4SAZ9</accession>
<evidence type="ECO:0000313" key="2">
    <source>
        <dbReference type="EMBL" id="ACF43945.1"/>
    </source>
</evidence>
<dbReference type="eggNOG" id="COG4634">
    <property type="taxonomic scope" value="Bacteria"/>
</dbReference>
<dbReference type="RefSeq" id="WP_012508432.1">
    <property type="nucleotide sequence ID" value="NC_011060.1"/>
</dbReference>
<dbReference type="HOGENOM" id="CLU_150003_3_1_10"/>
<evidence type="ECO:0000313" key="3">
    <source>
        <dbReference type="Proteomes" id="UP000002724"/>
    </source>
</evidence>